<feature type="transmembrane region" description="Helical" evidence="1">
    <location>
        <begin position="12"/>
        <end position="32"/>
    </location>
</feature>
<keyword evidence="1" id="KW-0812">Transmembrane</keyword>
<keyword evidence="1" id="KW-1133">Transmembrane helix</keyword>
<name>A0A378LNU6_9GAMM</name>
<reference evidence="2 3" key="1">
    <citation type="submission" date="2018-06" db="EMBL/GenBank/DDBJ databases">
        <authorList>
            <consortium name="Pathogen Informatics"/>
            <person name="Doyle S."/>
        </authorList>
    </citation>
    <scope>NUCLEOTIDE SEQUENCE [LARGE SCALE GENOMIC DNA]</scope>
    <source>
        <strain evidence="2 3">NCTC11532</strain>
    </source>
</reference>
<evidence type="ECO:0000313" key="3">
    <source>
        <dbReference type="Proteomes" id="UP000255297"/>
    </source>
</evidence>
<keyword evidence="1" id="KW-0472">Membrane</keyword>
<dbReference type="STRING" id="1122170.GCA_000701265_02150"/>
<dbReference type="Proteomes" id="UP000255297">
    <property type="component" value="Unassembled WGS sequence"/>
</dbReference>
<accession>A0A378LNU6</accession>
<dbReference type="RefSeq" id="WP_051635428.1">
    <property type="nucleotide sequence ID" value="NZ_CAAAIS010000002.1"/>
</dbReference>
<dbReference type="EMBL" id="UGPB01000001">
    <property type="protein sequence ID" value="STY28357.1"/>
    <property type="molecule type" value="Genomic_DNA"/>
</dbReference>
<sequence>MNQGEDGTKKINHSIGLLFIILLVSSLGQVTSDLYLPSLPSMAQSLSVNINWIQFTIAIWQANSFVNWFIH</sequence>
<feature type="transmembrane region" description="Helical" evidence="1">
    <location>
        <begin position="52"/>
        <end position="70"/>
    </location>
</feature>
<dbReference type="AlphaFoldDB" id="A0A378LNU6"/>
<keyword evidence="3" id="KW-1185">Reference proteome</keyword>
<evidence type="ECO:0000313" key="2">
    <source>
        <dbReference type="EMBL" id="STY28357.1"/>
    </source>
</evidence>
<proteinExistence type="predicted"/>
<evidence type="ECO:0000256" key="1">
    <source>
        <dbReference type="SAM" id="Phobius"/>
    </source>
</evidence>
<dbReference type="Gene3D" id="1.20.1720.10">
    <property type="entry name" value="Multidrug resistance protein D"/>
    <property type="match status" value="1"/>
</dbReference>
<organism evidence="2 3">
    <name type="scientific">Legionella wadsworthii</name>
    <dbReference type="NCBI Taxonomy" id="28088"/>
    <lineage>
        <taxon>Bacteria</taxon>
        <taxon>Pseudomonadati</taxon>
        <taxon>Pseudomonadota</taxon>
        <taxon>Gammaproteobacteria</taxon>
        <taxon>Legionellales</taxon>
        <taxon>Legionellaceae</taxon>
        <taxon>Legionella</taxon>
    </lineage>
</organism>
<protein>
    <submittedName>
        <fullName evidence="2">Bicyclomycin/multidrug efflux system</fullName>
    </submittedName>
</protein>
<gene>
    <name evidence="2" type="ORF">NCTC11532_00527</name>
</gene>